<evidence type="ECO:0000313" key="2">
    <source>
        <dbReference type="EMBL" id="MEQ2175424.1"/>
    </source>
</evidence>
<evidence type="ECO:0000256" key="1">
    <source>
        <dbReference type="SAM" id="Phobius"/>
    </source>
</evidence>
<dbReference type="Proteomes" id="UP001476798">
    <property type="component" value="Unassembled WGS sequence"/>
</dbReference>
<sequence length="109" mass="12682">MALKKVWKKIVFVFGESFLAICFGVPLVIQKYFFTVSSFECGVPQSSVLCGILLSALYLLPFWSIFREYSFLFHNSSGSLQLYSIQLFQQTAMQQFKLYWTPCKHHCML</sequence>
<name>A0ABV0NX84_9TELE</name>
<feature type="transmembrane region" description="Helical" evidence="1">
    <location>
        <begin position="12"/>
        <end position="34"/>
    </location>
</feature>
<reference evidence="2 3" key="1">
    <citation type="submission" date="2021-06" db="EMBL/GenBank/DDBJ databases">
        <authorList>
            <person name="Palmer J.M."/>
        </authorList>
    </citation>
    <scope>NUCLEOTIDE SEQUENCE [LARGE SCALE GENOMIC DNA]</scope>
    <source>
        <strain evidence="2 3">GA_2019</strain>
        <tissue evidence="2">Muscle</tissue>
    </source>
</reference>
<keyword evidence="3" id="KW-1185">Reference proteome</keyword>
<organism evidence="2 3">
    <name type="scientific">Goodea atripinnis</name>
    <dbReference type="NCBI Taxonomy" id="208336"/>
    <lineage>
        <taxon>Eukaryota</taxon>
        <taxon>Metazoa</taxon>
        <taxon>Chordata</taxon>
        <taxon>Craniata</taxon>
        <taxon>Vertebrata</taxon>
        <taxon>Euteleostomi</taxon>
        <taxon>Actinopterygii</taxon>
        <taxon>Neopterygii</taxon>
        <taxon>Teleostei</taxon>
        <taxon>Neoteleostei</taxon>
        <taxon>Acanthomorphata</taxon>
        <taxon>Ovalentaria</taxon>
        <taxon>Atherinomorphae</taxon>
        <taxon>Cyprinodontiformes</taxon>
        <taxon>Goodeidae</taxon>
        <taxon>Goodea</taxon>
    </lineage>
</organism>
<feature type="transmembrane region" description="Helical" evidence="1">
    <location>
        <begin position="46"/>
        <end position="66"/>
    </location>
</feature>
<keyword evidence="1" id="KW-1133">Transmembrane helix</keyword>
<gene>
    <name evidence="2" type="ORF">GOODEAATRI_017851</name>
</gene>
<comment type="caution">
    <text evidence="2">The sequence shown here is derived from an EMBL/GenBank/DDBJ whole genome shotgun (WGS) entry which is preliminary data.</text>
</comment>
<accession>A0ABV0NX84</accession>
<keyword evidence="1" id="KW-0812">Transmembrane</keyword>
<proteinExistence type="predicted"/>
<protein>
    <submittedName>
        <fullName evidence="2">Uncharacterized protein</fullName>
    </submittedName>
</protein>
<keyword evidence="1" id="KW-0472">Membrane</keyword>
<dbReference type="EMBL" id="JAHRIO010051454">
    <property type="protein sequence ID" value="MEQ2175424.1"/>
    <property type="molecule type" value="Genomic_DNA"/>
</dbReference>
<evidence type="ECO:0000313" key="3">
    <source>
        <dbReference type="Proteomes" id="UP001476798"/>
    </source>
</evidence>